<dbReference type="Pfam" id="PF19317">
    <property type="entry name" value="Gag_p24_C"/>
    <property type="match status" value="1"/>
</dbReference>
<dbReference type="Pfam" id="PF00552">
    <property type="entry name" value="IN_DBD_C"/>
    <property type="match status" value="1"/>
</dbReference>
<dbReference type="Gene3D" id="1.10.375.10">
    <property type="entry name" value="Human Immunodeficiency Virus Type 1 Capsid Protein"/>
    <property type="match status" value="1"/>
</dbReference>
<dbReference type="PANTHER" id="PTHR40389:SF4">
    <property type="match status" value="1"/>
</dbReference>
<evidence type="ECO:0000256" key="1">
    <source>
        <dbReference type="ARBA" id="ARBA00022581"/>
    </source>
</evidence>
<keyword evidence="5" id="KW-0479">Metal-binding</keyword>
<keyword evidence="6" id="KW-0255">Endonuclease</keyword>
<keyword evidence="15" id="KW-1185">Reference proteome</keyword>
<dbReference type="SUPFAM" id="SSF50122">
    <property type="entry name" value="DNA-binding domain of retroviral integrase"/>
    <property type="match status" value="1"/>
</dbReference>
<evidence type="ECO:0000256" key="8">
    <source>
        <dbReference type="ARBA" id="ARBA00022908"/>
    </source>
</evidence>
<dbReference type="PANTHER" id="PTHR40389">
    <property type="entry name" value="ENDOGENOUS RETROVIRUS GROUP K MEMBER 24 GAG POLYPROTEIN-RELATED"/>
    <property type="match status" value="1"/>
</dbReference>
<dbReference type="GO" id="GO:0004519">
    <property type="term" value="F:endonuclease activity"/>
    <property type="evidence" value="ECO:0007669"/>
    <property type="project" value="UniProtKB-KW"/>
</dbReference>
<dbReference type="Gene3D" id="3.30.420.10">
    <property type="entry name" value="Ribonuclease H-like superfamily/Ribonuclease H"/>
    <property type="match status" value="1"/>
</dbReference>
<evidence type="ECO:0000256" key="4">
    <source>
        <dbReference type="ARBA" id="ARBA00022722"/>
    </source>
</evidence>
<feature type="domain" description="Integrase-type" evidence="13">
    <location>
        <begin position="453"/>
        <end position="500"/>
    </location>
</feature>
<dbReference type="Ensembl" id="ENSTMTT00000016779.1">
    <property type="protein sequence ID" value="ENSTMTP00000016207.1"/>
    <property type="gene ID" value="ENSTMTG00000011844.1"/>
</dbReference>
<dbReference type="SUPFAM" id="SSF47353">
    <property type="entry name" value="Retrovirus capsid dimerization domain-like"/>
    <property type="match status" value="1"/>
</dbReference>
<dbReference type="GO" id="GO:0016032">
    <property type="term" value="P:viral process"/>
    <property type="evidence" value="ECO:0007669"/>
    <property type="project" value="InterPro"/>
</dbReference>
<sequence>MGGDFPGDRSPVPRYPDCGSLRLLDWIRIGTTLYSEPRAPVQHLLLWQRCKEALEGVGPDGPKPVSLLPPGDGPPPSYPQLTLPAPPPAAAPPCPPVGRGGAVAAAVRRAREAGLLTDEESSCGFEAFPVSWRDDGNGGQIVDWEALPYSVLRELRKAVRETGVRSTFTLGILEGVSNGYHLLPQDWKDMCRMVLSPAQYVVWDSEYQREALAAAAQGGGAYLAEQLYGTGQFSGIPEQAVGTPRAAYPIIGQCVRRAFRRVPAAGESSKSFAVTRQGAAEPFHQFIDRLQEAVQRQTDNPEDQTKLMQKLAYENANADCRPVHSPIKGEASRHVINHMIRAMAIMGHPSHLKTDNGPAYCSSAFASFCTTWDVVHTFGIPYNPTGQAIVERANRALKQALARQKQKGGIPVGLPPRQEWLAAVLFTLNHLNLTDNYSAAERHFRSHQALPRPLVKYRRAPDPQWHGPAPLIMWGRGHAAVSLPTGLLWVPAHNVHPWHGDGLAPGTVEPHSAVQPTSTGSRASSPAPPTGAPAAHDLGTG</sequence>
<dbReference type="SUPFAM" id="SSF53098">
    <property type="entry name" value="Ribonuclease H-like"/>
    <property type="match status" value="1"/>
</dbReference>
<dbReference type="GO" id="GO:0016779">
    <property type="term" value="F:nucleotidyltransferase activity"/>
    <property type="evidence" value="ECO:0007669"/>
    <property type="project" value="UniProtKB-KW"/>
</dbReference>
<evidence type="ECO:0000256" key="9">
    <source>
        <dbReference type="ARBA" id="ARBA00023125"/>
    </source>
</evidence>
<feature type="region of interest" description="Disordered" evidence="11">
    <location>
        <begin position="58"/>
        <end position="98"/>
    </location>
</feature>
<feature type="region of interest" description="Disordered" evidence="11">
    <location>
        <begin position="501"/>
        <end position="541"/>
    </location>
</feature>
<dbReference type="InterPro" id="IPR036862">
    <property type="entry name" value="Integrase_C_dom_sf_retrovir"/>
</dbReference>
<evidence type="ECO:0000256" key="6">
    <source>
        <dbReference type="ARBA" id="ARBA00022759"/>
    </source>
</evidence>
<dbReference type="GeneTree" id="ENSGT01100000263704"/>
<feature type="DNA-binding region" description="Integrase-type" evidence="10">
    <location>
        <begin position="453"/>
        <end position="500"/>
    </location>
</feature>
<evidence type="ECO:0000256" key="11">
    <source>
        <dbReference type="SAM" id="MobiDB-lite"/>
    </source>
</evidence>
<dbReference type="GO" id="GO:0046872">
    <property type="term" value="F:metal ion binding"/>
    <property type="evidence" value="ECO:0007669"/>
    <property type="project" value="UniProtKB-KW"/>
</dbReference>
<name>A0A674J8F7_9SAUR</name>
<dbReference type="AlphaFoldDB" id="A0A674J8F7"/>
<dbReference type="InterPro" id="IPR045345">
    <property type="entry name" value="Gag_p24_C"/>
</dbReference>
<dbReference type="InterPro" id="IPR001037">
    <property type="entry name" value="Integrase_C_retrovir"/>
</dbReference>
<feature type="compositionally biased region" description="Low complexity" evidence="11">
    <location>
        <begin position="516"/>
        <end position="525"/>
    </location>
</feature>
<dbReference type="Pfam" id="PF00607">
    <property type="entry name" value="Gag_p24"/>
    <property type="match status" value="1"/>
</dbReference>
<evidence type="ECO:0000256" key="3">
    <source>
        <dbReference type="ARBA" id="ARBA00022695"/>
    </source>
</evidence>
<proteinExistence type="predicted"/>
<organism evidence="14 15">
    <name type="scientific">Terrapene triunguis</name>
    <name type="common">Three-toed box turtle</name>
    <dbReference type="NCBI Taxonomy" id="2587831"/>
    <lineage>
        <taxon>Eukaryota</taxon>
        <taxon>Metazoa</taxon>
        <taxon>Chordata</taxon>
        <taxon>Craniata</taxon>
        <taxon>Vertebrata</taxon>
        <taxon>Euteleostomi</taxon>
        <taxon>Archelosauria</taxon>
        <taxon>Testudinata</taxon>
        <taxon>Testudines</taxon>
        <taxon>Cryptodira</taxon>
        <taxon>Durocryptodira</taxon>
        <taxon>Testudinoidea</taxon>
        <taxon>Emydidae</taxon>
        <taxon>Terrapene</taxon>
    </lineage>
</organism>
<dbReference type="InterPro" id="IPR008919">
    <property type="entry name" value="Retrov_capsid_N"/>
</dbReference>
<dbReference type="InterPro" id="IPR036397">
    <property type="entry name" value="RNaseH_sf"/>
</dbReference>
<dbReference type="SUPFAM" id="SSF47943">
    <property type="entry name" value="Retrovirus capsid protein, N-terminal core domain"/>
    <property type="match status" value="1"/>
</dbReference>
<feature type="domain" description="Integrase catalytic" evidence="12">
    <location>
        <begin position="278"/>
        <end position="459"/>
    </location>
</feature>
<dbReference type="InterPro" id="IPR050195">
    <property type="entry name" value="Primate_lentivir_Gag_pol-like"/>
</dbReference>
<evidence type="ECO:0000313" key="15">
    <source>
        <dbReference type="Proteomes" id="UP000472274"/>
    </source>
</evidence>
<keyword evidence="4" id="KW-0540">Nuclease</keyword>
<reference evidence="14" key="2">
    <citation type="submission" date="2025-09" db="UniProtKB">
        <authorList>
            <consortium name="Ensembl"/>
        </authorList>
    </citation>
    <scope>IDENTIFICATION</scope>
</reference>
<keyword evidence="1" id="KW-0945">Host-virus interaction</keyword>
<dbReference type="GO" id="GO:0003677">
    <property type="term" value="F:DNA binding"/>
    <property type="evidence" value="ECO:0007669"/>
    <property type="project" value="UniProtKB-KW"/>
</dbReference>
<evidence type="ECO:0000313" key="14">
    <source>
        <dbReference type="Ensembl" id="ENSTMTP00000016207.1"/>
    </source>
</evidence>
<keyword evidence="7" id="KW-0378">Hydrolase</keyword>
<accession>A0A674J8F7</accession>
<dbReference type="InParanoid" id="A0A674J8F7"/>
<keyword evidence="8" id="KW-0229">DNA integration</keyword>
<protein>
    <submittedName>
        <fullName evidence="14">Uncharacterized protein</fullName>
    </submittedName>
</protein>
<dbReference type="Gene3D" id="2.30.30.10">
    <property type="entry name" value="Integrase, C-terminal domain superfamily, retroviral"/>
    <property type="match status" value="1"/>
</dbReference>
<evidence type="ECO:0000256" key="5">
    <source>
        <dbReference type="ARBA" id="ARBA00022723"/>
    </source>
</evidence>
<evidence type="ECO:0000259" key="12">
    <source>
        <dbReference type="PROSITE" id="PS50994"/>
    </source>
</evidence>
<keyword evidence="3" id="KW-0548">Nucleotidyltransferase</keyword>
<dbReference type="InterPro" id="IPR001584">
    <property type="entry name" value="Integrase_cat-core"/>
</dbReference>
<dbReference type="GO" id="GO:0015074">
    <property type="term" value="P:DNA integration"/>
    <property type="evidence" value="ECO:0007669"/>
    <property type="project" value="UniProtKB-KW"/>
</dbReference>
<evidence type="ECO:0000259" key="13">
    <source>
        <dbReference type="PROSITE" id="PS51027"/>
    </source>
</evidence>
<evidence type="ECO:0000256" key="2">
    <source>
        <dbReference type="ARBA" id="ARBA00022679"/>
    </source>
</evidence>
<evidence type="ECO:0000256" key="7">
    <source>
        <dbReference type="ARBA" id="ARBA00022801"/>
    </source>
</evidence>
<keyword evidence="9" id="KW-0238">DNA-binding</keyword>
<dbReference type="PROSITE" id="PS51027">
    <property type="entry name" value="INTEGRASE_DBD"/>
    <property type="match status" value="1"/>
</dbReference>
<dbReference type="PROSITE" id="PS50994">
    <property type="entry name" value="INTEGRASE"/>
    <property type="match status" value="1"/>
</dbReference>
<reference evidence="14" key="1">
    <citation type="submission" date="2025-08" db="UniProtKB">
        <authorList>
            <consortium name="Ensembl"/>
        </authorList>
    </citation>
    <scope>IDENTIFICATION</scope>
</reference>
<keyword evidence="2" id="KW-0808">Transferase</keyword>
<evidence type="ECO:0000256" key="10">
    <source>
        <dbReference type="PROSITE-ProRule" id="PRU00506"/>
    </source>
</evidence>
<dbReference type="Proteomes" id="UP000472274">
    <property type="component" value="Unplaced"/>
</dbReference>
<feature type="compositionally biased region" description="Pro residues" evidence="11">
    <location>
        <begin position="71"/>
        <end position="96"/>
    </location>
</feature>
<dbReference type="InterPro" id="IPR012337">
    <property type="entry name" value="RNaseH-like_sf"/>
</dbReference>
<dbReference type="GO" id="GO:0016787">
    <property type="term" value="F:hydrolase activity"/>
    <property type="evidence" value="ECO:0007669"/>
    <property type="project" value="UniProtKB-KW"/>
</dbReference>